<comment type="caution">
    <text evidence="2">The sequence shown here is derived from an EMBL/GenBank/DDBJ whole genome shotgun (WGS) entry which is preliminary data.</text>
</comment>
<dbReference type="EMBL" id="BAAAWD010000029">
    <property type="protein sequence ID" value="GAA3039597.1"/>
    <property type="molecule type" value="Genomic_DNA"/>
</dbReference>
<feature type="compositionally biased region" description="Acidic residues" evidence="1">
    <location>
        <begin position="42"/>
        <end position="52"/>
    </location>
</feature>
<feature type="compositionally biased region" description="Gly residues" evidence="1">
    <location>
        <begin position="151"/>
        <end position="173"/>
    </location>
</feature>
<organism evidence="2 3">
    <name type="scientific">Streptosporangium longisporum</name>
    <dbReference type="NCBI Taxonomy" id="46187"/>
    <lineage>
        <taxon>Bacteria</taxon>
        <taxon>Bacillati</taxon>
        <taxon>Actinomycetota</taxon>
        <taxon>Actinomycetes</taxon>
        <taxon>Streptosporangiales</taxon>
        <taxon>Streptosporangiaceae</taxon>
        <taxon>Streptosporangium</taxon>
    </lineage>
</organism>
<dbReference type="Proteomes" id="UP001499930">
    <property type="component" value="Unassembled WGS sequence"/>
</dbReference>
<protein>
    <submittedName>
        <fullName evidence="2">Uncharacterized protein</fullName>
    </submittedName>
</protein>
<feature type="region of interest" description="Disordered" evidence="1">
    <location>
        <begin position="108"/>
        <end position="266"/>
    </location>
</feature>
<accession>A0ABP6LER2</accession>
<name>A0ABP6LER2_9ACTN</name>
<feature type="compositionally biased region" description="Basic and acidic residues" evidence="1">
    <location>
        <begin position="249"/>
        <end position="264"/>
    </location>
</feature>
<feature type="compositionally biased region" description="Basic and acidic residues" evidence="1">
    <location>
        <begin position="190"/>
        <end position="202"/>
    </location>
</feature>
<gene>
    <name evidence="2" type="ORF">GCM10017559_79910</name>
</gene>
<feature type="region of interest" description="Disordered" evidence="1">
    <location>
        <begin position="1"/>
        <end position="54"/>
    </location>
</feature>
<feature type="compositionally biased region" description="Low complexity" evidence="1">
    <location>
        <begin position="138"/>
        <end position="150"/>
    </location>
</feature>
<feature type="region of interest" description="Disordered" evidence="1">
    <location>
        <begin position="390"/>
        <end position="428"/>
    </location>
</feature>
<sequence>MTSSDDFEPTLAPRTSEEPIEGVIIPPVDRPAPAAEPQDGPVDVDDFDDDEPGGIPAAHLAAGGLSASATAVASLYQLLGLPGLIGGGVLAGGSAVAYVRHRYQRRQRSMAGVSWEAGRGGHGGRRSTASDSGGSVFGALRSQGRSSRSGGLLGGRAGGTRSGASGAFGGLGGRSRRSSSTGSGGLFNEGRSRSTRGRDSKSSKGSGSGADRRSTTSGGASTKAGRSAQSRTAGPVAAARNFAASRVRQSRERSARRPAWKDTRGAQLVESARQRAGAARNFAASRIRQVRERSRTQRATAWKDSRGAQMVESARRVLGPRARRLGAWADRRTGARVSTAWQAARGEGGFTAARRRAASALGTWDAQLTASLVALVALVVEQVRRYRARKSAAQDIRTSEQDTSNDTKENTKQDDDQPVSVVHDGTGVEPPIRATVTCPRCGVAHEVVVPGGQAKTVITCGCGYTINFFRIPATASSETAQSTPSAQTTTANQAGTVTATRIYRRNRSMSANPLAAAAAEVNAVAAAHSPEDMWTVARELDQLHEVPANIAMAVRTYTMRLQGEYPVDPAVVDAIHELYQGLAQLVPVAEEIAVMFRTAHAEDLKREEAPRTNEQLWDVGRI</sequence>
<keyword evidence="3" id="KW-1185">Reference proteome</keyword>
<proteinExistence type="predicted"/>
<evidence type="ECO:0000313" key="3">
    <source>
        <dbReference type="Proteomes" id="UP001499930"/>
    </source>
</evidence>
<dbReference type="RefSeq" id="WP_344907053.1">
    <property type="nucleotide sequence ID" value="NZ_BAAAWD010000029.1"/>
</dbReference>
<feature type="compositionally biased region" description="Basic and acidic residues" evidence="1">
    <location>
        <begin position="397"/>
        <end position="415"/>
    </location>
</feature>
<reference evidence="3" key="1">
    <citation type="journal article" date="2019" name="Int. J. Syst. Evol. Microbiol.">
        <title>The Global Catalogue of Microorganisms (GCM) 10K type strain sequencing project: providing services to taxonomists for standard genome sequencing and annotation.</title>
        <authorList>
            <consortium name="The Broad Institute Genomics Platform"/>
            <consortium name="The Broad Institute Genome Sequencing Center for Infectious Disease"/>
            <person name="Wu L."/>
            <person name="Ma J."/>
        </authorList>
    </citation>
    <scope>NUCLEOTIDE SEQUENCE [LARGE SCALE GENOMIC DNA]</scope>
    <source>
        <strain evidence="3">JCM 3106</strain>
    </source>
</reference>
<evidence type="ECO:0000313" key="2">
    <source>
        <dbReference type="EMBL" id="GAA3039597.1"/>
    </source>
</evidence>
<evidence type="ECO:0000256" key="1">
    <source>
        <dbReference type="SAM" id="MobiDB-lite"/>
    </source>
</evidence>